<evidence type="ECO:0000313" key="2">
    <source>
        <dbReference type="Proteomes" id="UP000887572"/>
    </source>
</evidence>
<dbReference type="AlphaFoldDB" id="A0A914HBB2"/>
<name>A0A914HBB2_GLORO</name>
<accession>A0A914HBB2</accession>
<feature type="transmembrane region" description="Helical" evidence="1">
    <location>
        <begin position="6"/>
        <end position="23"/>
    </location>
</feature>
<evidence type="ECO:0000256" key="1">
    <source>
        <dbReference type="SAM" id="Phobius"/>
    </source>
</evidence>
<keyword evidence="1" id="KW-0472">Membrane</keyword>
<proteinExistence type="predicted"/>
<sequence>MQEKGLPTLLVVFLFAFLGTFGLKCKEGDGFGPVNGTFVECPTINDNNSRNFCLQVECKTNNTLYPVFNRFGCTNASIRGECTEKVKAWSDMGAFAMEGWACECQTEPNGVEKPSNASAPHNVCSVNVTAKKNGGGRLIAGILTVLAAALVAIAAL</sequence>
<feature type="transmembrane region" description="Helical" evidence="1">
    <location>
        <begin position="138"/>
        <end position="155"/>
    </location>
</feature>
<evidence type="ECO:0000313" key="3">
    <source>
        <dbReference type="WBParaSite" id="Gr19_v10_g15010.t1"/>
    </source>
</evidence>
<dbReference type="Proteomes" id="UP000887572">
    <property type="component" value="Unplaced"/>
</dbReference>
<protein>
    <submittedName>
        <fullName evidence="3">Uncharacterized protein</fullName>
    </submittedName>
</protein>
<organism evidence="2 3">
    <name type="scientific">Globodera rostochiensis</name>
    <name type="common">Golden nematode worm</name>
    <name type="synonym">Heterodera rostochiensis</name>
    <dbReference type="NCBI Taxonomy" id="31243"/>
    <lineage>
        <taxon>Eukaryota</taxon>
        <taxon>Metazoa</taxon>
        <taxon>Ecdysozoa</taxon>
        <taxon>Nematoda</taxon>
        <taxon>Chromadorea</taxon>
        <taxon>Rhabditida</taxon>
        <taxon>Tylenchina</taxon>
        <taxon>Tylenchomorpha</taxon>
        <taxon>Tylenchoidea</taxon>
        <taxon>Heteroderidae</taxon>
        <taxon>Heteroderinae</taxon>
        <taxon>Globodera</taxon>
    </lineage>
</organism>
<keyword evidence="1" id="KW-0812">Transmembrane</keyword>
<keyword evidence="1" id="KW-1133">Transmembrane helix</keyword>
<reference evidence="3" key="1">
    <citation type="submission" date="2022-11" db="UniProtKB">
        <authorList>
            <consortium name="WormBaseParasite"/>
        </authorList>
    </citation>
    <scope>IDENTIFICATION</scope>
</reference>
<keyword evidence="2" id="KW-1185">Reference proteome</keyword>
<dbReference type="WBParaSite" id="Gr19_v10_g15010.t1">
    <property type="protein sequence ID" value="Gr19_v10_g15010.t1"/>
    <property type="gene ID" value="Gr19_v10_g15010"/>
</dbReference>